<dbReference type="AlphaFoldDB" id="A0A9Q8L7X7"/>
<dbReference type="KEGG" id="ffu:CLAFUR5_01520"/>
<dbReference type="Proteomes" id="UP000756132">
    <property type="component" value="Chromosome 1"/>
</dbReference>
<feature type="compositionally biased region" description="Polar residues" evidence="1">
    <location>
        <begin position="30"/>
        <end position="42"/>
    </location>
</feature>
<sequence length="195" mass="22988">MPPAVASRGAAPLDAPHNSSPEHQHRYMDTITTNQQDLSNLSPEEAQRRRREWNRGPLEDLFPRIPQVALERVLDICIDKDFTYNLSQSKFWNARRYTSIVVANVRHFYTDYDKLLREERLERYEARRATAQSVWKTLREWCPWDSSNEALQRCFEASIVPPWERDPTWDPMDIDESDDEGQDEHDVLADPMDLD</sequence>
<dbReference type="RefSeq" id="XP_047756911.1">
    <property type="nucleotide sequence ID" value="XM_047900668.1"/>
</dbReference>
<organism evidence="3 4">
    <name type="scientific">Passalora fulva</name>
    <name type="common">Tomato leaf mold</name>
    <name type="synonym">Cladosporium fulvum</name>
    <dbReference type="NCBI Taxonomy" id="5499"/>
    <lineage>
        <taxon>Eukaryota</taxon>
        <taxon>Fungi</taxon>
        <taxon>Dikarya</taxon>
        <taxon>Ascomycota</taxon>
        <taxon>Pezizomycotina</taxon>
        <taxon>Dothideomycetes</taxon>
        <taxon>Dothideomycetidae</taxon>
        <taxon>Mycosphaerellales</taxon>
        <taxon>Mycosphaerellaceae</taxon>
        <taxon>Fulvia</taxon>
    </lineage>
</organism>
<feature type="region of interest" description="Disordered" evidence="1">
    <location>
        <begin position="162"/>
        <end position="195"/>
    </location>
</feature>
<dbReference type="OMA" id="REWCPWD"/>
<evidence type="ECO:0000313" key="3">
    <source>
        <dbReference type="EMBL" id="UJO12545.1"/>
    </source>
</evidence>
<name>A0A9Q8L7X7_PASFU</name>
<gene>
    <name evidence="3" type="ORF">CLAFUR5_01520</name>
</gene>
<dbReference type="EMBL" id="CP090163">
    <property type="protein sequence ID" value="UJO12545.1"/>
    <property type="molecule type" value="Genomic_DNA"/>
</dbReference>
<accession>A0A9Q8L7X7</accession>
<dbReference type="InterPro" id="IPR018744">
    <property type="entry name" value="DUF2293"/>
</dbReference>
<evidence type="ECO:0000313" key="4">
    <source>
        <dbReference type="Proteomes" id="UP000756132"/>
    </source>
</evidence>
<feature type="compositionally biased region" description="Acidic residues" evidence="1">
    <location>
        <begin position="172"/>
        <end position="183"/>
    </location>
</feature>
<dbReference type="PANTHER" id="PTHR38113:SF1">
    <property type="entry name" value="DUF2293 DOMAIN-CONTAINING PROTEIN"/>
    <property type="match status" value="1"/>
</dbReference>
<reference evidence="3" key="1">
    <citation type="submission" date="2021-12" db="EMBL/GenBank/DDBJ databases">
        <authorList>
            <person name="Zaccaron A."/>
            <person name="Stergiopoulos I."/>
        </authorList>
    </citation>
    <scope>NUCLEOTIDE SEQUENCE</scope>
    <source>
        <strain evidence="3">Race5_Kim</strain>
    </source>
</reference>
<dbReference type="GeneID" id="71981398"/>
<dbReference type="Pfam" id="PF10056">
    <property type="entry name" value="DUF2293"/>
    <property type="match status" value="1"/>
</dbReference>
<dbReference type="PANTHER" id="PTHR38113">
    <property type="match status" value="1"/>
</dbReference>
<feature type="region of interest" description="Disordered" evidence="1">
    <location>
        <begin position="1"/>
        <end position="52"/>
    </location>
</feature>
<feature type="domain" description="DUF2293" evidence="2">
    <location>
        <begin position="58"/>
        <end position="141"/>
    </location>
</feature>
<keyword evidence="4" id="KW-1185">Reference proteome</keyword>
<reference evidence="3" key="2">
    <citation type="journal article" date="2022" name="Microb. Genom.">
        <title>A chromosome-scale genome assembly of the tomato pathogen Cladosporium fulvum reveals a compartmentalized genome architecture and the presence of a dispensable chromosome.</title>
        <authorList>
            <person name="Zaccaron A.Z."/>
            <person name="Chen L.H."/>
            <person name="Samaras A."/>
            <person name="Stergiopoulos I."/>
        </authorList>
    </citation>
    <scope>NUCLEOTIDE SEQUENCE</scope>
    <source>
        <strain evidence="3">Race5_Kim</strain>
    </source>
</reference>
<dbReference type="OrthoDB" id="5381833at2759"/>
<evidence type="ECO:0000256" key="1">
    <source>
        <dbReference type="SAM" id="MobiDB-lite"/>
    </source>
</evidence>
<proteinExistence type="predicted"/>
<protein>
    <recommendedName>
        <fullName evidence="2">DUF2293 domain-containing protein</fullName>
    </recommendedName>
</protein>
<evidence type="ECO:0000259" key="2">
    <source>
        <dbReference type="Pfam" id="PF10056"/>
    </source>
</evidence>